<dbReference type="AlphaFoldDB" id="A0A0F9SZR9"/>
<organism evidence="1">
    <name type="scientific">marine sediment metagenome</name>
    <dbReference type="NCBI Taxonomy" id="412755"/>
    <lineage>
        <taxon>unclassified sequences</taxon>
        <taxon>metagenomes</taxon>
        <taxon>ecological metagenomes</taxon>
    </lineage>
</organism>
<sequence length="216" mass="25292">MEEKDKDITVPPAFLIPFRDPNQWDCPPLSGMPEYQRRDHKRSRIEMPHLTDEALSGWNRMVREQFYRDEEWAIRFAIEHLIVSYISANPSRPFDRFKRESQMDAIHRRNLKREEYESMFRTWGDVINNIEDVGDIDSASNILKGVTEYLDELPTQAEKRVLVSAAHVSAFWSLIRLLAGSPNYNDPASPYPPHAIMAQKWMDAWESLRKGRDIGT</sequence>
<reference evidence="1" key="1">
    <citation type="journal article" date="2015" name="Nature">
        <title>Complex archaea that bridge the gap between prokaryotes and eukaryotes.</title>
        <authorList>
            <person name="Spang A."/>
            <person name="Saw J.H."/>
            <person name="Jorgensen S.L."/>
            <person name="Zaremba-Niedzwiedzka K."/>
            <person name="Martijn J."/>
            <person name="Lind A.E."/>
            <person name="van Eijk R."/>
            <person name="Schleper C."/>
            <person name="Guy L."/>
            <person name="Ettema T.J."/>
        </authorList>
    </citation>
    <scope>NUCLEOTIDE SEQUENCE</scope>
</reference>
<evidence type="ECO:0000313" key="1">
    <source>
        <dbReference type="EMBL" id="KKN72484.1"/>
    </source>
</evidence>
<proteinExistence type="predicted"/>
<protein>
    <submittedName>
        <fullName evidence="1">Uncharacterized protein</fullName>
    </submittedName>
</protein>
<gene>
    <name evidence="1" type="ORF">LCGC14_0409880</name>
</gene>
<accession>A0A0F9SZR9</accession>
<comment type="caution">
    <text evidence="1">The sequence shown here is derived from an EMBL/GenBank/DDBJ whole genome shotgun (WGS) entry which is preliminary data.</text>
</comment>
<name>A0A0F9SZR9_9ZZZZ</name>
<dbReference type="EMBL" id="LAZR01000361">
    <property type="protein sequence ID" value="KKN72484.1"/>
    <property type="molecule type" value="Genomic_DNA"/>
</dbReference>